<dbReference type="Pfam" id="PF01381">
    <property type="entry name" value="HTH_3"/>
    <property type="match status" value="1"/>
</dbReference>
<dbReference type="Proteomes" id="UP000784793">
    <property type="component" value="Unassembled WGS sequence"/>
</dbReference>
<comment type="caution">
    <text evidence="2">The sequence shown here is derived from an EMBL/GenBank/DDBJ whole genome shotgun (WGS) entry which is preliminary data.</text>
</comment>
<dbReference type="CDD" id="cd00093">
    <property type="entry name" value="HTH_XRE"/>
    <property type="match status" value="1"/>
</dbReference>
<evidence type="ECO:0000313" key="2">
    <source>
        <dbReference type="EMBL" id="HJF11021.1"/>
    </source>
</evidence>
<protein>
    <submittedName>
        <fullName evidence="2">Helix-turn-helix transcriptional regulator</fullName>
    </submittedName>
</protein>
<reference evidence="2" key="2">
    <citation type="submission" date="2021-09" db="EMBL/GenBank/DDBJ databases">
        <authorList>
            <person name="Gilroy R."/>
        </authorList>
    </citation>
    <scope>NUCLEOTIDE SEQUENCE</scope>
    <source>
        <strain evidence="2">CHK194-22301</strain>
    </source>
</reference>
<dbReference type="AlphaFoldDB" id="A0A921K657"/>
<sequence length="240" mass="28329">MNRIREIRENKKLSLKKTTELLKSNDLLTLTPDALAKYERGDRQPNEPTWQALANFFNVSVDYLKGAYSKEEIIKIVHDEYVKQRQSQNNKVYFLEVPTMKYYVIDNYLISVGAIPFDIKKEGFLVSDEQINNFNFWNQSLEYIFDDLTIKWLLEKPSLNASKEDVLKAVESAMNNIINKSSIEVLNPWLESTNDLNDHRYYSKRLEFLNSHLFYDEEVMDDGHTELIPYIDFSKTNHHN</sequence>
<evidence type="ECO:0000313" key="3">
    <source>
        <dbReference type="Proteomes" id="UP000784793"/>
    </source>
</evidence>
<dbReference type="InterPro" id="IPR001387">
    <property type="entry name" value="Cro/C1-type_HTH"/>
</dbReference>
<dbReference type="Gene3D" id="1.10.260.40">
    <property type="entry name" value="lambda repressor-like DNA-binding domains"/>
    <property type="match status" value="1"/>
</dbReference>
<gene>
    <name evidence="2" type="ORF">K8V23_09660</name>
</gene>
<organism evidence="2 3">
    <name type="scientific">Lactobacillus crispatus</name>
    <dbReference type="NCBI Taxonomy" id="47770"/>
    <lineage>
        <taxon>Bacteria</taxon>
        <taxon>Bacillati</taxon>
        <taxon>Bacillota</taxon>
        <taxon>Bacilli</taxon>
        <taxon>Lactobacillales</taxon>
        <taxon>Lactobacillaceae</taxon>
        <taxon>Lactobacillus</taxon>
    </lineage>
</organism>
<proteinExistence type="predicted"/>
<dbReference type="SUPFAM" id="SSF47413">
    <property type="entry name" value="lambda repressor-like DNA-binding domains"/>
    <property type="match status" value="1"/>
</dbReference>
<dbReference type="EMBL" id="DYXB01000154">
    <property type="protein sequence ID" value="HJF11021.1"/>
    <property type="molecule type" value="Genomic_DNA"/>
</dbReference>
<dbReference type="SMART" id="SM00530">
    <property type="entry name" value="HTH_XRE"/>
    <property type="match status" value="1"/>
</dbReference>
<accession>A0A921K657</accession>
<dbReference type="PROSITE" id="PS50943">
    <property type="entry name" value="HTH_CROC1"/>
    <property type="match status" value="1"/>
</dbReference>
<evidence type="ECO:0000259" key="1">
    <source>
        <dbReference type="PROSITE" id="PS50943"/>
    </source>
</evidence>
<dbReference type="InterPro" id="IPR010982">
    <property type="entry name" value="Lambda_DNA-bd_dom_sf"/>
</dbReference>
<name>A0A921K657_9LACO</name>
<feature type="domain" description="HTH cro/C1-type" evidence="1">
    <location>
        <begin position="4"/>
        <end position="64"/>
    </location>
</feature>
<dbReference type="GO" id="GO:0003677">
    <property type="term" value="F:DNA binding"/>
    <property type="evidence" value="ECO:0007669"/>
    <property type="project" value="InterPro"/>
</dbReference>
<reference evidence="2" key="1">
    <citation type="journal article" date="2021" name="PeerJ">
        <title>Extensive microbial diversity within the chicken gut microbiome revealed by metagenomics and culture.</title>
        <authorList>
            <person name="Gilroy R."/>
            <person name="Ravi A."/>
            <person name="Getino M."/>
            <person name="Pursley I."/>
            <person name="Horton D.L."/>
            <person name="Alikhan N.F."/>
            <person name="Baker D."/>
            <person name="Gharbi K."/>
            <person name="Hall N."/>
            <person name="Watson M."/>
            <person name="Adriaenssens E.M."/>
            <person name="Foster-Nyarko E."/>
            <person name="Jarju S."/>
            <person name="Secka A."/>
            <person name="Antonio M."/>
            <person name="Oren A."/>
            <person name="Chaudhuri R.R."/>
            <person name="La Ragione R."/>
            <person name="Hildebrand F."/>
            <person name="Pallen M.J."/>
        </authorList>
    </citation>
    <scope>NUCLEOTIDE SEQUENCE</scope>
    <source>
        <strain evidence="2">CHK194-22301</strain>
    </source>
</reference>